<dbReference type="HAMAP" id="MF_02065">
    <property type="entry name" value="MltG"/>
    <property type="match status" value="1"/>
</dbReference>
<dbReference type="OrthoDB" id="9814591at2"/>
<feature type="transmembrane region" description="Helical" evidence="7">
    <location>
        <begin position="44"/>
        <end position="69"/>
    </location>
</feature>
<comment type="catalytic activity">
    <reaction evidence="7">
        <text>a peptidoglycan chain = a peptidoglycan chain with N-acetyl-1,6-anhydromuramyl-[peptide] at the reducing end + a peptidoglycan chain with N-acetylglucosamine at the non-reducing end.</text>
        <dbReference type="EC" id="4.2.2.29"/>
    </reaction>
</comment>
<comment type="caution">
    <text evidence="9">The sequence shown here is derived from an EMBL/GenBank/DDBJ whole genome shotgun (WGS) entry which is preliminary data.</text>
</comment>
<evidence type="ECO:0000313" key="9">
    <source>
        <dbReference type="EMBL" id="TMR24533.1"/>
    </source>
</evidence>
<keyword evidence="10" id="KW-1185">Reference proteome</keyword>
<keyword evidence="4 7" id="KW-0472">Membrane</keyword>
<reference evidence="9 10" key="1">
    <citation type="submission" date="2019-05" db="EMBL/GenBank/DDBJ databases">
        <title>Draft genome sequence of Nonomuraea turkmeniaca DSM 43926.</title>
        <authorList>
            <person name="Saricaoglu S."/>
            <person name="Isik K."/>
        </authorList>
    </citation>
    <scope>NUCLEOTIDE SEQUENCE [LARGE SCALE GENOMIC DNA]</scope>
    <source>
        <strain evidence="9 10">DSM 43926</strain>
    </source>
</reference>
<dbReference type="CDD" id="cd08010">
    <property type="entry name" value="MltG_like"/>
    <property type="match status" value="1"/>
</dbReference>
<evidence type="ECO:0000256" key="1">
    <source>
        <dbReference type="ARBA" id="ARBA00022475"/>
    </source>
</evidence>
<dbReference type="Pfam" id="PF02618">
    <property type="entry name" value="YceG"/>
    <property type="match status" value="1"/>
</dbReference>
<dbReference type="InterPro" id="IPR003770">
    <property type="entry name" value="MLTG-like"/>
</dbReference>
<evidence type="ECO:0000256" key="5">
    <source>
        <dbReference type="ARBA" id="ARBA00023239"/>
    </source>
</evidence>
<evidence type="ECO:0000256" key="6">
    <source>
        <dbReference type="ARBA" id="ARBA00023316"/>
    </source>
</evidence>
<evidence type="ECO:0000256" key="3">
    <source>
        <dbReference type="ARBA" id="ARBA00022989"/>
    </source>
</evidence>
<name>A0A5S4FV79_9ACTN</name>
<keyword evidence="2 7" id="KW-0812">Transmembrane</keyword>
<keyword evidence="5 7" id="KW-0456">Lyase</keyword>
<dbReference type="EC" id="4.2.2.29" evidence="7"/>
<feature type="site" description="Important for catalytic activity" evidence="7">
    <location>
        <position position="265"/>
    </location>
</feature>
<dbReference type="PANTHER" id="PTHR30518:SF2">
    <property type="entry name" value="ENDOLYTIC MUREIN TRANSGLYCOSYLASE"/>
    <property type="match status" value="1"/>
</dbReference>
<evidence type="ECO:0000256" key="7">
    <source>
        <dbReference type="HAMAP-Rule" id="MF_02065"/>
    </source>
</evidence>
<dbReference type="GO" id="GO:0071555">
    <property type="term" value="P:cell wall organization"/>
    <property type="evidence" value="ECO:0007669"/>
    <property type="project" value="UniProtKB-KW"/>
</dbReference>
<comment type="subcellular location">
    <subcellularLocation>
        <location evidence="7">Cell membrane</location>
        <topology evidence="7">Single-pass membrane protein</topology>
    </subcellularLocation>
</comment>
<dbReference type="GO" id="GO:0009252">
    <property type="term" value="P:peptidoglycan biosynthetic process"/>
    <property type="evidence" value="ECO:0007669"/>
    <property type="project" value="UniProtKB-UniRule"/>
</dbReference>
<evidence type="ECO:0000256" key="4">
    <source>
        <dbReference type="ARBA" id="ARBA00023136"/>
    </source>
</evidence>
<feature type="compositionally biased region" description="Basic residues" evidence="8">
    <location>
        <begin position="20"/>
        <end position="37"/>
    </location>
</feature>
<dbReference type="RefSeq" id="WP_138664725.1">
    <property type="nucleotide sequence ID" value="NZ_VCKY01000009.1"/>
</dbReference>
<sequence length="385" mass="42236">MNDLDLNTLLGAEDDEGQTRRRTRSSGRRGNGRRRRRRRNRGRFIAPLLAFVVLAGIIGGGGYYGYLWLSDALVPDDYTGQGTGEVVIEIKDGQSASEVAEELERRGVVASARAFTNAIGNAGMSDKLQPGSYKMRKQMSAASAVAMLVPGNRLLAKVTIPEGKRLSDTLITLAKETGKPVKEFTAAAKDVGELDLPRYAKGKLEGYAFPATYEFQPKTTPTQMLAEMVKRFNQTAEKVDLEGGAKELGHTPHEIMVIASIVQAEAGRQEDMAKIARVIYNRLERKPQMKLEMDSTVMFALNKYGTAATIPETRTKHPYNTYINLGLPPGPITNPGDHAIEAALNPAKGDWLWFIATDPKSNVTKFASTEAQRQALFAEYKRNGG</sequence>
<dbReference type="NCBIfam" id="TIGR00247">
    <property type="entry name" value="endolytic transglycosylase MltG"/>
    <property type="match status" value="1"/>
</dbReference>
<dbReference type="EMBL" id="VCKY01000009">
    <property type="protein sequence ID" value="TMR24533.1"/>
    <property type="molecule type" value="Genomic_DNA"/>
</dbReference>
<comment type="function">
    <text evidence="7">Functions as a peptidoglycan terminase that cleaves nascent peptidoglycan strands endolytically to terminate their elongation.</text>
</comment>
<keyword evidence="6 7" id="KW-0961">Cell wall biogenesis/degradation</keyword>
<keyword evidence="1 7" id="KW-1003">Cell membrane</keyword>
<organism evidence="9 10">
    <name type="scientific">Nonomuraea turkmeniaca</name>
    <dbReference type="NCBI Taxonomy" id="103838"/>
    <lineage>
        <taxon>Bacteria</taxon>
        <taxon>Bacillati</taxon>
        <taxon>Actinomycetota</taxon>
        <taxon>Actinomycetes</taxon>
        <taxon>Streptosporangiales</taxon>
        <taxon>Streptosporangiaceae</taxon>
        <taxon>Nonomuraea</taxon>
    </lineage>
</organism>
<evidence type="ECO:0000313" key="10">
    <source>
        <dbReference type="Proteomes" id="UP000309128"/>
    </source>
</evidence>
<evidence type="ECO:0000256" key="2">
    <source>
        <dbReference type="ARBA" id="ARBA00022692"/>
    </source>
</evidence>
<dbReference type="PANTHER" id="PTHR30518">
    <property type="entry name" value="ENDOLYTIC MUREIN TRANSGLYCOSYLASE"/>
    <property type="match status" value="1"/>
</dbReference>
<dbReference type="Gene3D" id="3.30.1490.480">
    <property type="entry name" value="Endolytic murein transglycosylase"/>
    <property type="match status" value="1"/>
</dbReference>
<evidence type="ECO:0000256" key="8">
    <source>
        <dbReference type="SAM" id="MobiDB-lite"/>
    </source>
</evidence>
<gene>
    <name evidence="7 9" type="primary">mltG</name>
    <name evidence="9" type="ORF">ETD86_04070</name>
</gene>
<comment type="similarity">
    <text evidence="7">Belongs to the transglycosylase MltG family.</text>
</comment>
<protein>
    <recommendedName>
        <fullName evidence="7">Endolytic murein transglycosylase</fullName>
        <ecNumber evidence="7">4.2.2.29</ecNumber>
    </recommendedName>
    <alternativeName>
        <fullName evidence="7">Peptidoglycan lytic transglycosylase</fullName>
    </alternativeName>
    <alternativeName>
        <fullName evidence="7">Peptidoglycan polymerization terminase</fullName>
    </alternativeName>
</protein>
<dbReference type="GO" id="GO:0005886">
    <property type="term" value="C:plasma membrane"/>
    <property type="evidence" value="ECO:0007669"/>
    <property type="project" value="UniProtKB-SubCell"/>
</dbReference>
<dbReference type="AlphaFoldDB" id="A0A5S4FV79"/>
<keyword evidence="3 7" id="KW-1133">Transmembrane helix</keyword>
<accession>A0A5S4FV79</accession>
<dbReference type="Proteomes" id="UP000309128">
    <property type="component" value="Unassembled WGS sequence"/>
</dbReference>
<feature type="region of interest" description="Disordered" evidence="8">
    <location>
        <begin position="1"/>
        <end position="37"/>
    </location>
</feature>
<dbReference type="GO" id="GO:0008932">
    <property type="term" value="F:lytic endotransglycosylase activity"/>
    <property type="evidence" value="ECO:0007669"/>
    <property type="project" value="UniProtKB-UniRule"/>
</dbReference>
<proteinExistence type="inferred from homology"/>